<feature type="region of interest" description="Disordered" evidence="1">
    <location>
        <begin position="286"/>
        <end position="314"/>
    </location>
</feature>
<gene>
    <name evidence="2" type="ORF">E3Q02_02124</name>
</gene>
<dbReference type="Proteomes" id="UP000309601">
    <property type="component" value="Unassembled WGS sequence"/>
</dbReference>
<feature type="compositionally biased region" description="Polar residues" evidence="1">
    <location>
        <begin position="299"/>
        <end position="314"/>
    </location>
</feature>
<accession>A0AB38MUW0</accession>
<feature type="region of interest" description="Disordered" evidence="1">
    <location>
        <begin position="552"/>
        <end position="574"/>
    </location>
</feature>
<evidence type="ECO:0000256" key="1">
    <source>
        <dbReference type="SAM" id="MobiDB-lite"/>
    </source>
</evidence>
<evidence type="ECO:0000313" key="2">
    <source>
        <dbReference type="EMBL" id="TIC65563.1"/>
    </source>
</evidence>
<reference evidence="2 3" key="1">
    <citation type="submission" date="2019-03" db="EMBL/GenBank/DDBJ databases">
        <title>Sequencing 25 genomes of Wallemia mellicola.</title>
        <authorList>
            <person name="Gostincar C."/>
        </authorList>
    </citation>
    <scope>NUCLEOTIDE SEQUENCE [LARGE SCALE GENOMIC DNA]</scope>
    <source>
        <strain evidence="2 3">EXF-1274</strain>
    </source>
</reference>
<organism evidence="2 3">
    <name type="scientific">Wallemia mellicola</name>
    <dbReference type="NCBI Taxonomy" id="1708541"/>
    <lineage>
        <taxon>Eukaryota</taxon>
        <taxon>Fungi</taxon>
        <taxon>Dikarya</taxon>
        <taxon>Basidiomycota</taxon>
        <taxon>Wallemiomycotina</taxon>
        <taxon>Wallemiomycetes</taxon>
        <taxon>Wallemiales</taxon>
        <taxon>Wallemiaceae</taxon>
        <taxon>Wallemia</taxon>
    </lineage>
</organism>
<dbReference type="EMBL" id="SPRW01000020">
    <property type="protein sequence ID" value="TIC65563.1"/>
    <property type="molecule type" value="Genomic_DNA"/>
</dbReference>
<comment type="caution">
    <text evidence="2">The sequence shown here is derived from an EMBL/GenBank/DDBJ whole genome shotgun (WGS) entry which is preliminary data.</text>
</comment>
<evidence type="ECO:0000313" key="3">
    <source>
        <dbReference type="Proteomes" id="UP000309601"/>
    </source>
</evidence>
<protein>
    <submittedName>
        <fullName evidence="2">Uncharacterized protein</fullName>
    </submittedName>
</protein>
<sequence>MTDTPNTFKLNSEEEFPQRKAYIESFADDENSEEILNGNITLANATEILNKIDQSQEENNMEINQNEDVDSKTNTTKTAYSHAEIIKAQKIFNKRNKSLWNKLTLSISTNIFNSIDIDYDTRIANDVYKSICKIFEPEESLEQLQTEFLSRTLIYGENAQKFYTNLKKLFTKLQKLDSIFGENSLKYRALQTIPIELKSSKLHFYQKSQYLNYDELTKAIIKDYNDTIKLDPPAKAASINQVTQIEHVDKYDDQNTSKNQSQTTDLLRRLDIKFCSYCLEKRHKSPQTHTDNEFERQRSINTPETKLSSQPQLSPANYRTLMTGRFPPDTAFFDQGSDVTCTCRLDLLTNIRQLNVPERFGTLSGESNSSLVGTMQLNLGHKNGTINWIETEAYYSPHYNSTILSKRLLEKYKLYLYYKPPYIKLPIPHYRHDTHTEESVVQTSPNANTDDTPAPASFKTIYDRFDKQEEFPNEYLGFNHSSKCKAPPTRVKGTLIQPGQAKHAARVFKQQEDDRLSKAEDTKTGIHYDHFQEQWSQFNDDKKRIYPDPEFYLPPPGAQVRESNSYKESIKELW</sequence>
<dbReference type="AlphaFoldDB" id="A0AB38MUW0"/>
<name>A0AB38MUW0_9BASI</name>
<feature type="compositionally biased region" description="Basic and acidic residues" evidence="1">
    <location>
        <begin position="564"/>
        <end position="574"/>
    </location>
</feature>
<proteinExistence type="predicted"/>